<reference evidence="1 2" key="1">
    <citation type="submission" date="2019-03" db="EMBL/GenBank/DDBJ databases">
        <title>Genome sequence of Thiobacillaceae bacterium LSR1, a sulfur-oxidizing bacterium isolated from freshwater sediment.</title>
        <authorList>
            <person name="Li S."/>
        </authorList>
    </citation>
    <scope>NUCLEOTIDE SEQUENCE [LARGE SCALE GENOMIC DNA]</scope>
    <source>
        <strain evidence="1 2">LSR1</strain>
    </source>
</reference>
<dbReference type="Pfam" id="PF05573">
    <property type="entry name" value="NosL"/>
    <property type="match status" value="1"/>
</dbReference>
<evidence type="ECO:0000313" key="2">
    <source>
        <dbReference type="Proteomes" id="UP000295443"/>
    </source>
</evidence>
<dbReference type="EMBL" id="SJZB01000052">
    <property type="protein sequence ID" value="TCJ11634.1"/>
    <property type="molecule type" value="Genomic_DNA"/>
</dbReference>
<organism evidence="1 2">
    <name type="scientific">Parasulfuritortus cantonensis</name>
    <dbReference type="NCBI Taxonomy" id="2528202"/>
    <lineage>
        <taxon>Bacteria</taxon>
        <taxon>Pseudomonadati</taxon>
        <taxon>Pseudomonadota</taxon>
        <taxon>Betaproteobacteria</taxon>
        <taxon>Nitrosomonadales</taxon>
        <taxon>Thiobacillaceae</taxon>
        <taxon>Parasulfuritortus</taxon>
    </lineage>
</organism>
<keyword evidence="2" id="KW-1185">Reference proteome</keyword>
<accession>A0A4R1B0X9</accession>
<dbReference type="PANTHER" id="PTHR41247">
    <property type="entry name" value="HTH-TYPE TRANSCRIPTIONAL REPRESSOR YCNK"/>
    <property type="match status" value="1"/>
</dbReference>
<evidence type="ECO:0000313" key="1">
    <source>
        <dbReference type="EMBL" id="TCJ11634.1"/>
    </source>
</evidence>
<dbReference type="Gene3D" id="3.30.70.2050">
    <property type="match status" value="1"/>
</dbReference>
<dbReference type="PANTHER" id="PTHR41247:SF1">
    <property type="entry name" value="HTH-TYPE TRANSCRIPTIONAL REPRESSOR YCNK"/>
    <property type="match status" value="1"/>
</dbReference>
<dbReference type="SUPFAM" id="SSF160387">
    <property type="entry name" value="NosL/MerB-like"/>
    <property type="match status" value="1"/>
</dbReference>
<sequence>MWTACAAAQEPLTPLMPGARDQCPVCGMLVSKYPNWVAAVRYRDGHAHFFDGAKDMFKYLQALPKYAPGHRATDIRDIQVTEFYGLARIDARKAFYVIGSDVLGPMGHEFVPLESRADAEEFMHDHRGKRILSFDQVVPAIVAEVDGGRVK</sequence>
<dbReference type="Proteomes" id="UP000295443">
    <property type="component" value="Unassembled WGS sequence"/>
</dbReference>
<protein>
    <submittedName>
        <fullName evidence="1">Nitrous oxide reductase accessory protein NosL</fullName>
    </submittedName>
</protein>
<dbReference type="OrthoDB" id="982633at2"/>
<name>A0A4R1B0X9_9PROT</name>
<gene>
    <name evidence="1" type="ORF">EZJ19_15180</name>
</gene>
<dbReference type="AlphaFoldDB" id="A0A4R1B0X9"/>
<proteinExistence type="predicted"/>
<comment type="caution">
    <text evidence="1">The sequence shown here is derived from an EMBL/GenBank/DDBJ whole genome shotgun (WGS) entry which is preliminary data.</text>
</comment>
<dbReference type="InterPro" id="IPR008719">
    <property type="entry name" value="N2O_reductase_NosL"/>
</dbReference>